<keyword evidence="5" id="KW-0472">Membrane</keyword>
<evidence type="ECO:0000256" key="6">
    <source>
        <dbReference type="ARBA" id="ARBA00023139"/>
    </source>
</evidence>
<dbReference type="InterPro" id="IPR046953">
    <property type="entry name" value="Spore_GerAC-like_C"/>
</dbReference>
<dbReference type="OrthoDB" id="9816067at2"/>
<dbReference type="PANTHER" id="PTHR35789:SF1">
    <property type="entry name" value="SPORE GERMINATION PROTEIN B3"/>
    <property type="match status" value="1"/>
</dbReference>
<feature type="domain" description="Spore germination protein N-terminal" evidence="10">
    <location>
        <begin position="24"/>
        <end position="202"/>
    </location>
</feature>
<evidence type="ECO:0000256" key="8">
    <source>
        <dbReference type="SAM" id="SignalP"/>
    </source>
</evidence>
<evidence type="ECO:0000313" key="11">
    <source>
        <dbReference type="EMBL" id="KZL91837.1"/>
    </source>
</evidence>
<keyword evidence="7" id="KW-0449">Lipoprotein</keyword>
<dbReference type="RefSeq" id="WP_066620673.1">
    <property type="nucleotide sequence ID" value="NZ_FQXL01000022.1"/>
</dbReference>
<protein>
    <submittedName>
        <fullName evidence="11">Spore germination protein B3</fullName>
    </submittedName>
</protein>
<keyword evidence="6" id="KW-0564">Palmitate</keyword>
<name>A0A162ST43_9CLOT</name>
<dbReference type="EMBL" id="LWAE01000002">
    <property type="protein sequence ID" value="KZL91837.1"/>
    <property type="molecule type" value="Genomic_DNA"/>
</dbReference>
<dbReference type="Pfam" id="PF25198">
    <property type="entry name" value="Spore_GerAC_N"/>
    <property type="match status" value="1"/>
</dbReference>
<evidence type="ECO:0000256" key="3">
    <source>
        <dbReference type="ARBA" id="ARBA00022544"/>
    </source>
</evidence>
<evidence type="ECO:0000256" key="5">
    <source>
        <dbReference type="ARBA" id="ARBA00023136"/>
    </source>
</evidence>
<comment type="caution">
    <text evidence="11">The sequence shown here is derived from an EMBL/GenBank/DDBJ whole genome shotgun (WGS) entry which is preliminary data.</text>
</comment>
<feature type="signal peptide" evidence="8">
    <location>
        <begin position="1"/>
        <end position="24"/>
    </location>
</feature>
<evidence type="ECO:0000256" key="1">
    <source>
        <dbReference type="ARBA" id="ARBA00004635"/>
    </source>
</evidence>
<dbReference type="PANTHER" id="PTHR35789">
    <property type="entry name" value="SPORE GERMINATION PROTEIN B3"/>
    <property type="match status" value="1"/>
</dbReference>
<dbReference type="InterPro" id="IPR057336">
    <property type="entry name" value="GerAC_N"/>
</dbReference>
<evidence type="ECO:0000313" key="12">
    <source>
        <dbReference type="Proteomes" id="UP000076603"/>
    </source>
</evidence>
<dbReference type="AlphaFoldDB" id="A0A162ST43"/>
<gene>
    <name evidence="11" type="primary">gerBC_1</name>
    <name evidence="11" type="ORF">CLMAG_16430</name>
</gene>
<dbReference type="InterPro" id="IPR008844">
    <property type="entry name" value="Spore_GerAC-like"/>
</dbReference>
<comment type="similarity">
    <text evidence="2">Belongs to the GerABKC lipoprotein family.</text>
</comment>
<dbReference type="Proteomes" id="UP000076603">
    <property type="component" value="Unassembled WGS sequence"/>
</dbReference>
<evidence type="ECO:0000256" key="7">
    <source>
        <dbReference type="ARBA" id="ARBA00023288"/>
    </source>
</evidence>
<evidence type="ECO:0000259" key="9">
    <source>
        <dbReference type="Pfam" id="PF05504"/>
    </source>
</evidence>
<accession>A0A162ST43</accession>
<reference evidence="11 12" key="1">
    <citation type="submission" date="2016-04" db="EMBL/GenBank/DDBJ databases">
        <title>Genome sequence of Clostridium magnum DSM 2767.</title>
        <authorList>
            <person name="Poehlein A."/>
            <person name="Uhlig R."/>
            <person name="Fischer R."/>
            <person name="Bahl H."/>
            <person name="Daniel R."/>
        </authorList>
    </citation>
    <scope>NUCLEOTIDE SEQUENCE [LARGE SCALE GENOMIC DNA]</scope>
    <source>
        <strain evidence="11 12">DSM 2767</strain>
    </source>
</reference>
<comment type="subcellular location">
    <subcellularLocation>
        <location evidence="1">Membrane</location>
        <topology evidence="1">Lipid-anchor</topology>
    </subcellularLocation>
</comment>
<dbReference type="Pfam" id="PF05504">
    <property type="entry name" value="Spore_GerAC"/>
    <property type="match status" value="1"/>
</dbReference>
<dbReference type="STRING" id="1121326.CLMAG_16430"/>
<dbReference type="NCBIfam" id="TIGR02887">
    <property type="entry name" value="spore_ger_x_C"/>
    <property type="match status" value="1"/>
</dbReference>
<feature type="chain" id="PRO_5010343080" evidence="8">
    <location>
        <begin position="25"/>
        <end position="390"/>
    </location>
</feature>
<dbReference type="Gene3D" id="3.30.300.210">
    <property type="entry name" value="Nutrient germinant receptor protein C, domain 3"/>
    <property type="match status" value="1"/>
</dbReference>
<keyword evidence="4 8" id="KW-0732">Signal</keyword>
<evidence type="ECO:0000256" key="4">
    <source>
        <dbReference type="ARBA" id="ARBA00022729"/>
    </source>
</evidence>
<sequence>MKKRLLSIFLIITLTSFCSGCAQKVEIVNLAKVMALGVDTAPDGKFIVSIRILSESSSQKSSGMSMRRGGGKPTESAIYTATGDTILHAVNKLNKQLGKEIRFSHNKVIIIGEETARKSIHNILDNSLRLYQMRPNIPMLIAKGTALEIMKIETLENPLPPAAIEDILERQDKIGYAPYSTNLDIANALLTESTAPIAPVIKKNTDEITNLDSFKIEGTAVFKKDRLIGFMNEKQTRGLEWVIGKIRRSAVVLPGIKNGSLSTLIINSSTKITPILENDSTTIEIDIKNSSNIREMTEDLDVMKNPDIMDKLNQIQNNVIKSEVEEAINTAQKDLNQDVFGFGEVIHRSYPKQWKKLKDKWDEEFEYCKVNVNVHSSIKRPGSLNKTIKQ</sequence>
<feature type="domain" description="Spore germination GerAC-like C-terminal" evidence="9">
    <location>
        <begin position="217"/>
        <end position="382"/>
    </location>
</feature>
<proteinExistence type="inferred from homology"/>
<keyword evidence="12" id="KW-1185">Reference proteome</keyword>
<dbReference type="InterPro" id="IPR038501">
    <property type="entry name" value="Spore_GerAC_C_sf"/>
</dbReference>
<dbReference type="GO" id="GO:0009847">
    <property type="term" value="P:spore germination"/>
    <property type="evidence" value="ECO:0007669"/>
    <property type="project" value="InterPro"/>
</dbReference>
<evidence type="ECO:0000259" key="10">
    <source>
        <dbReference type="Pfam" id="PF25198"/>
    </source>
</evidence>
<keyword evidence="3" id="KW-0309">Germination</keyword>
<evidence type="ECO:0000256" key="2">
    <source>
        <dbReference type="ARBA" id="ARBA00007886"/>
    </source>
</evidence>
<dbReference type="PATRIC" id="fig|1121326.3.peg.1618"/>
<organism evidence="11 12">
    <name type="scientific">Clostridium magnum DSM 2767</name>
    <dbReference type="NCBI Taxonomy" id="1121326"/>
    <lineage>
        <taxon>Bacteria</taxon>
        <taxon>Bacillati</taxon>
        <taxon>Bacillota</taxon>
        <taxon>Clostridia</taxon>
        <taxon>Eubacteriales</taxon>
        <taxon>Clostridiaceae</taxon>
        <taxon>Clostridium</taxon>
    </lineage>
</organism>
<dbReference type="GO" id="GO:0016020">
    <property type="term" value="C:membrane"/>
    <property type="evidence" value="ECO:0007669"/>
    <property type="project" value="UniProtKB-SubCell"/>
</dbReference>